<name>A0A9J5ZKA7_SOLCO</name>
<proteinExistence type="predicted"/>
<comment type="caution">
    <text evidence="2">The sequence shown here is derived from an EMBL/GenBank/DDBJ whole genome shotgun (WGS) entry which is preliminary data.</text>
</comment>
<keyword evidence="3" id="KW-1185">Reference proteome</keyword>
<keyword evidence="1" id="KW-0175">Coiled coil</keyword>
<sequence length="172" mass="19974">MKDFVSEVGPEVPLPEALAQKIWDGCLVMGIGTMVKERHTGETHPEYSNWLEQQPRLQVRPKRSVKEPIDHEAETKIKIELAMRDYLAENQELRANLELTRAALIRQKIEFEEERAKATQRETLLRGQIDLATIRGTQVAELAKSQTDFDQERAQWIRERGRLREEIELVST</sequence>
<evidence type="ECO:0000256" key="1">
    <source>
        <dbReference type="SAM" id="Coils"/>
    </source>
</evidence>
<reference evidence="2 3" key="1">
    <citation type="submission" date="2020-09" db="EMBL/GenBank/DDBJ databases">
        <title>De no assembly of potato wild relative species, Solanum commersonii.</title>
        <authorList>
            <person name="Cho K."/>
        </authorList>
    </citation>
    <scope>NUCLEOTIDE SEQUENCE [LARGE SCALE GENOMIC DNA]</scope>
    <source>
        <strain evidence="2">LZ3.2</strain>
        <tissue evidence="2">Leaf</tissue>
    </source>
</reference>
<evidence type="ECO:0000313" key="2">
    <source>
        <dbReference type="EMBL" id="KAG5612561.1"/>
    </source>
</evidence>
<dbReference type="AlphaFoldDB" id="A0A9J5ZKA7"/>
<protein>
    <submittedName>
        <fullName evidence="2">Uncharacterized protein</fullName>
    </submittedName>
</protein>
<dbReference type="Proteomes" id="UP000824120">
    <property type="component" value="Chromosome 4"/>
</dbReference>
<accession>A0A9J5ZKA7</accession>
<organism evidence="2 3">
    <name type="scientific">Solanum commersonii</name>
    <name type="common">Commerson's wild potato</name>
    <name type="synonym">Commerson's nightshade</name>
    <dbReference type="NCBI Taxonomy" id="4109"/>
    <lineage>
        <taxon>Eukaryota</taxon>
        <taxon>Viridiplantae</taxon>
        <taxon>Streptophyta</taxon>
        <taxon>Embryophyta</taxon>
        <taxon>Tracheophyta</taxon>
        <taxon>Spermatophyta</taxon>
        <taxon>Magnoliopsida</taxon>
        <taxon>eudicotyledons</taxon>
        <taxon>Gunneridae</taxon>
        <taxon>Pentapetalae</taxon>
        <taxon>asterids</taxon>
        <taxon>lamiids</taxon>
        <taxon>Solanales</taxon>
        <taxon>Solanaceae</taxon>
        <taxon>Solanoideae</taxon>
        <taxon>Solaneae</taxon>
        <taxon>Solanum</taxon>
    </lineage>
</organism>
<gene>
    <name evidence="2" type="ORF">H5410_023842</name>
</gene>
<dbReference type="OrthoDB" id="1327483at2759"/>
<evidence type="ECO:0000313" key="3">
    <source>
        <dbReference type="Proteomes" id="UP000824120"/>
    </source>
</evidence>
<dbReference type="EMBL" id="JACXVP010000004">
    <property type="protein sequence ID" value="KAG5612561.1"/>
    <property type="molecule type" value="Genomic_DNA"/>
</dbReference>
<feature type="coiled-coil region" evidence="1">
    <location>
        <begin position="76"/>
        <end position="122"/>
    </location>
</feature>